<dbReference type="PANTHER" id="PTHR11941:SF54">
    <property type="entry name" value="ENOYL-COA HYDRATASE, MITOCHONDRIAL"/>
    <property type="match status" value="1"/>
</dbReference>
<keyword evidence="4" id="KW-1185">Reference proteome</keyword>
<dbReference type="PANTHER" id="PTHR11941">
    <property type="entry name" value="ENOYL-COA HYDRATASE-RELATED"/>
    <property type="match status" value="1"/>
</dbReference>
<dbReference type="GO" id="GO:0006635">
    <property type="term" value="P:fatty acid beta-oxidation"/>
    <property type="evidence" value="ECO:0007669"/>
    <property type="project" value="TreeGrafter"/>
</dbReference>
<accession>A0A6M0QD36</accession>
<organism evidence="3 4">
    <name type="scientific">Bacillus mesophilus</name>
    <dbReference type="NCBI Taxonomy" id="1808955"/>
    <lineage>
        <taxon>Bacteria</taxon>
        <taxon>Bacillati</taxon>
        <taxon>Bacillota</taxon>
        <taxon>Bacilli</taxon>
        <taxon>Bacillales</taxon>
        <taxon>Bacillaceae</taxon>
        <taxon>Bacillus</taxon>
    </lineage>
</organism>
<keyword evidence="3" id="KW-0413">Isomerase</keyword>
<sequence length="270" mass="29895">MENNNHIVLEKREDGIAVLTLNRPESLNSFSHNMISSWYHALQDFKSDDEMKVLVLTATGKAFSAGGDIKALSKGEGFIGEPEVDLWSDAVKRKSALWDNIQKIPLLLEEIDKPVIACINGDAIGAGLDMALMCDLRFCADTARLGEGYIHLGLVPGDGGSYFLPKIVGESKALELLWTGKRVSANDAKQIGMVDYVYPADEVFEKTVQFAKTLCSKPQNALRMIKRLVKNHDKISLRTHLDMVSSHMAVVTDTHEYVTLLEAMKSKSKK</sequence>
<dbReference type="AlphaFoldDB" id="A0A6M0QD36"/>
<dbReference type="CDD" id="cd06558">
    <property type="entry name" value="crotonase-like"/>
    <property type="match status" value="1"/>
</dbReference>
<name>A0A6M0QD36_9BACI</name>
<comment type="caution">
    <text evidence="3">The sequence shown here is derived from an EMBL/GenBank/DDBJ whole genome shotgun (WGS) entry which is preliminary data.</text>
</comment>
<evidence type="ECO:0000256" key="2">
    <source>
        <dbReference type="RuleBase" id="RU003707"/>
    </source>
</evidence>
<protein>
    <submittedName>
        <fullName evidence="3">Enoyl-CoA hydratase/isomerase family protein</fullName>
    </submittedName>
</protein>
<dbReference type="GO" id="GO:0016853">
    <property type="term" value="F:isomerase activity"/>
    <property type="evidence" value="ECO:0007669"/>
    <property type="project" value="UniProtKB-KW"/>
</dbReference>
<dbReference type="Gene3D" id="3.90.226.10">
    <property type="entry name" value="2-enoyl-CoA Hydratase, Chain A, domain 1"/>
    <property type="match status" value="1"/>
</dbReference>
<dbReference type="Proteomes" id="UP000481043">
    <property type="component" value="Unassembled WGS sequence"/>
</dbReference>
<dbReference type="Pfam" id="PF00378">
    <property type="entry name" value="ECH_1"/>
    <property type="match status" value="1"/>
</dbReference>
<comment type="similarity">
    <text evidence="1 2">Belongs to the enoyl-CoA hydratase/isomerase family.</text>
</comment>
<evidence type="ECO:0000313" key="3">
    <source>
        <dbReference type="EMBL" id="NEY73669.1"/>
    </source>
</evidence>
<dbReference type="SUPFAM" id="SSF52096">
    <property type="entry name" value="ClpP/crotonase"/>
    <property type="match status" value="1"/>
</dbReference>
<dbReference type="InterPro" id="IPR029045">
    <property type="entry name" value="ClpP/crotonase-like_dom_sf"/>
</dbReference>
<evidence type="ECO:0000256" key="1">
    <source>
        <dbReference type="ARBA" id="ARBA00005254"/>
    </source>
</evidence>
<proteinExistence type="inferred from homology"/>
<reference evidence="3 4" key="1">
    <citation type="submission" date="2020-02" db="EMBL/GenBank/DDBJ databases">
        <title>Bacillus aquiflavi sp. nov., isolated from yellow water of strong flavor Chinese baijiu in Yibin region of China.</title>
        <authorList>
            <person name="Xie J."/>
        </authorList>
    </citation>
    <scope>NUCLEOTIDE SEQUENCE [LARGE SCALE GENOMIC DNA]</scope>
    <source>
        <strain evidence="3 4">SA4</strain>
    </source>
</reference>
<gene>
    <name evidence="3" type="ORF">G4D63_18290</name>
</gene>
<dbReference type="InterPro" id="IPR001753">
    <property type="entry name" value="Enoyl-CoA_hydra/iso"/>
</dbReference>
<dbReference type="PROSITE" id="PS00166">
    <property type="entry name" value="ENOYL_COA_HYDRATASE"/>
    <property type="match status" value="1"/>
</dbReference>
<dbReference type="InterPro" id="IPR018376">
    <property type="entry name" value="Enoyl-CoA_hyd/isom_CS"/>
</dbReference>
<dbReference type="RefSeq" id="WP_163181433.1">
    <property type="nucleotide sequence ID" value="NZ_JAAIWM010000008.1"/>
</dbReference>
<dbReference type="EMBL" id="JAAIWM010000008">
    <property type="protein sequence ID" value="NEY73669.1"/>
    <property type="molecule type" value="Genomic_DNA"/>
</dbReference>
<evidence type="ECO:0000313" key="4">
    <source>
        <dbReference type="Proteomes" id="UP000481043"/>
    </source>
</evidence>